<sequence length="212" mass="24116">MKSTAIEIQEFAKQAFDNAMTYADYRVLVAKHAASFTSTGHTQTEALSNYTVLNDKRMKRWDKTLRFTEEQEVEIKNLDRPLNWLLLTESWCGDAPPAVAVMNRIAELQPAITLKIILRDDNPQLMDAFLTNGSKSIPKLIIQDSITQEILTSWGSRSAAAQQLVDDHKAQYGEIKPSFKEELQMWYNNDKGKSVVAELLILLKALNLETQR</sequence>
<dbReference type="EMBL" id="QOVM01000004">
    <property type="protein sequence ID" value="RXG22038.1"/>
    <property type="molecule type" value="Genomic_DNA"/>
</dbReference>
<accession>A0A4Q0P714</accession>
<evidence type="ECO:0000313" key="2">
    <source>
        <dbReference type="Proteomes" id="UP000289238"/>
    </source>
</evidence>
<dbReference type="Gene3D" id="3.40.30.10">
    <property type="entry name" value="Glutaredoxin"/>
    <property type="match status" value="1"/>
</dbReference>
<dbReference type="InterPro" id="IPR036249">
    <property type="entry name" value="Thioredoxin-like_sf"/>
</dbReference>
<dbReference type="Proteomes" id="UP000289238">
    <property type="component" value="Unassembled WGS sequence"/>
</dbReference>
<dbReference type="OrthoDB" id="6120799at2"/>
<keyword evidence="2" id="KW-1185">Reference proteome</keyword>
<dbReference type="RefSeq" id="WP_128757940.1">
    <property type="nucleotide sequence ID" value="NZ_QOVM01000004.1"/>
</dbReference>
<dbReference type="AlphaFoldDB" id="A0A4Q0P714"/>
<reference evidence="1 2" key="1">
    <citation type="submission" date="2018-07" db="EMBL/GenBank/DDBJ databases">
        <title>Leeuwenhoekiella genomics.</title>
        <authorList>
            <person name="Tahon G."/>
            <person name="Willems A."/>
        </authorList>
    </citation>
    <scope>NUCLEOTIDE SEQUENCE [LARGE SCALE GENOMIC DNA]</scope>
    <source>
        <strain evidence="1 2">LMG 22550</strain>
    </source>
</reference>
<name>A0A4Q0P714_9FLAO</name>
<evidence type="ECO:0000313" key="1">
    <source>
        <dbReference type="EMBL" id="RXG22038.1"/>
    </source>
</evidence>
<protein>
    <submittedName>
        <fullName evidence="1">Thioredoxin-like protein</fullName>
    </submittedName>
</protein>
<comment type="caution">
    <text evidence="1">The sequence shown here is derived from an EMBL/GenBank/DDBJ whole genome shotgun (WGS) entry which is preliminary data.</text>
</comment>
<organism evidence="1 2">
    <name type="scientific">Leeuwenhoekiella aequorea</name>
    <dbReference type="NCBI Taxonomy" id="283736"/>
    <lineage>
        <taxon>Bacteria</taxon>
        <taxon>Pseudomonadati</taxon>
        <taxon>Bacteroidota</taxon>
        <taxon>Flavobacteriia</taxon>
        <taxon>Flavobacteriales</taxon>
        <taxon>Flavobacteriaceae</taxon>
        <taxon>Leeuwenhoekiella</taxon>
    </lineage>
</organism>
<proteinExistence type="predicted"/>
<gene>
    <name evidence="1" type="ORF">DSM00_2102</name>
</gene>
<dbReference type="Pfam" id="PF14595">
    <property type="entry name" value="Thioredoxin_9"/>
    <property type="match status" value="1"/>
</dbReference>
<dbReference type="SUPFAM" id="SSF52833">
    <property type="entry name" value="Thioredoxin-like"/>
    <property type="match status" value="1"/>
</dbReference>